<comment type="caution">
    <text evidence="10">The sequence shown here is derived from an EMBL/GenBank/DDBJ whole genome shotgun (WGS) entry which is preliminary data.</text>
</comment>
<dbReference type="PIRSF" id="PIRSF003107">
    <property type="entry name" value="PhoU"/>
    <property type="match status" value="1"/>
</dbReference>
<accession>A0AAE5CBQ6</accession>
<dbReference type="SUPFAM" id="SSF109755">
    <property type="entry name" value="PhoU-like"/>
    <property type="match status" value="1"/>
</dbReference>
<dbReference type="FunFam" id="1.20.58.220:FF:000004">
    <property type="entry name" value="Phosphate-specific transport system accessory protein PhoU"/>
    <property type="match status" value="1"/>
</dbReference>
<evidence type="ECO:0000256" key="5">
    <source>
        <dbReference type="ARBA" id="ARBA00022490"/>
    </source>
</evidence>
<dbReference type="GO" id="GO:0045936">
    <property type="term" value="P:negative regulation of phosphate metabolic process"/>
    <property type="evidence" value="ECO:0007669"/>
    <property type="project" value="InterPro"/>
</dbReference>
<dbReference type="InterPro" id="IPR028366">
    <property type="entry name" value="PhoU"/>
</dbReference>
<evidence type="ECO:0000256" key="6">
    <source>
        <dbReference type="ARBA" id="ARBA00022592"/>
    </source>
</evidence>
<dbReference type="Proteomes" id="UP000702544">
    <property type="component" value="Unassembled WGS sequence"/>
</dbReference>
<name>A0AAE5CBQ6_9BACT</name>
<dbReference type="GO" id="GO:0006817">
    <property type="term" value="P:phosphate ion transport"/>
    <property type="evidence" value="ECO:0007669"/>
    <property type="project" value="UniProtKB-KW"/>
</dbReference>
<dbReference type="GO" id="GO:0005737">
    <property type="term" value="C:cytoplasm"/>
    <property type="evidence" value="ECO:0007669"/>
    <property type="project" value="UniProtKB-SubCell"/>
</dbReference>
<feature type="domain" description="PhoU" evidence="9">
    <location>
        <begin position="19"/>
        <end position="104"/>
    </location>
</feature>
<gene>
    <name evidence="10" type="primary">phoU</name>
    <name evidence="10" type="ORF">GWO12_06880</name>
</gene>
<dbReference type="Gene3D" id="1.20.58.220">
    <property type="entry name" value="Phosphate transport system protein phou homolog 2, domain 2"/>
    <property type="match status" value="1"/>
</dbReference>
<dbReference type="Pfam" id="PF01895">
    <property type="entry name" value="PhoU"/>
    <property type="match status" value="2"/>
</dbReference>
<keyword evidence="5 8" id="KW-0963">Cytoplasm</keyword>
<comment type="subcellular location">
    <subcellularLocation>
        <location evidence="1 8">Cytoplasm</location>
    </subcellularLocation>
</comment>
<reference evidence="10 11" key="1">
    <citation type="submission" date="2020-01" db="EMBL/GenBank/DDBJ databases">
        <title>Genomes assembled from Gulf of Kutch pelagic sediment metagenomes.</title>
        <authorList>
            <person name="Chandrashekar M."/>
            <person name="Mahajan M.S."/>
            <person name="Dave K.J."/>
            <person name="Vatsa P."/>
            <person name="Nathani N.M."/>
        </authorList>
    </citation>
    <scope>NUCLEOTIDE SEQUENCE [LARGE SCALE GENOMIC DNA]</scope>
    <source>
        <strain evidence="10">KS3-K002</strain>
    </source>
</reference>
<dbReference type="PANTHER" id="PTHR42930">
    <property type="entry name" value="PHOSPHATE-SPECIFIC TRANSPORT SYSTEM ACCESSORY PROTEIN PHOU"/>
    <property type="match status" value="1"/>
</dbReference>
<keyword evidence="6 8" id="KW-0592">Phosphate transport</keyword>
<evidence type="ECO:0000256" key="2">
    <source>
        <dbReference type="ARBA" id="ARBA00008107"/>
    </source>
</evidence>
<evidence type="ECO:0000313" key="10">
    <source>
        <dbReference type="EMBL" id="NIR74823.1"/>
    </source>
</evidence>
<dbReference type="PANTHER" id="PTHR42930:SF3">
    <property type="entry name" value="PHOSPHATE-SPECIFIC TRANSPORT SYSTEM ACCESSORY PROTEIN PHOU"/>
    <property type="match status" value="1"/>
</dbReference>
<comment type="subunit">
    <text evidence="3 8">Homodimer.</text>
</comment>
<dbReference type="AlphaFoldDB" id="A0AAE5CBQ6"/>
<feature type="domain" description="PhoU" evidence="9">
    <location>
        <begin position="122"/>
        <end position="206"/>
    </location>
</feature>
<dbReference type="InterPro" id="IPR026022">
    <property type="entry name" value="PhoU_dom"/>
</dbReference>
<proteinExistence type="inferred from homology"/>
<evidence type="ECO:0000313" key="11">
    <source>
        <dbReference type="Proteomes" id="UP000702544"/>
    </source>
</evidence>
<evidence type="ECO:0000256" key="4">
    <source>
        <dbReference type="ARBA" id="ARBA00022448"/>
    </source>
</evidence>
<evidence type="ECO:0000256" key="1">
    <source>
        <dbReference type="ARBA" id="ARBA00004496"/>
    </source>
</evidence>
<evidence type="ECO:0000256" key="8">
    <source>
        <dbReference type="PIRNR" id="PIRNR003107"/>
    </source>
</evidence>
<dbReference type="EMBL" id="JAACAK010000049">
    <property type="protein sequence ID" value="NIR74823.1"/>
    <property type="molecule type" value="Genomic_DNA"/>
</dbReference>
<evidence type="ECO:0000256" key="3">
    <source>
        <dbReference type="ARBA" id="ARBA00011738"/>
    </source>
</evidence>
<dbReference type="GO" id="GO:0030643">
    <property type="term" value="P:intracellular phosphate ion homeostasis"/>
    <property type="evidence" value="ECO:0007669"/>
    <property type="project" value="InterPro"/>
</dbReference>
<sequence>MTRAHFESRLDDLTGRLVAMSRMIEGLMETALEALSERDANKAEAVIMGDREIDATEVEIEEECVELMALQQPMAGDLRRLVAVLKINNDLERIGDHAVNIAETAERLIERDSDWALPIELSEAAVIAQGMLRDVLDAFVQHDVAKARDVTARDDRVDQLHESHLRSAITMMMESPTKIGTALSFILVGRNIERIADLATNIGEDVVYLVEGKMIRHPDVERES</sequence>
<keyword evidence="4 8" id="KW-0813">Transport</keyword>
<comment type="similarity">
    <text evidence="2 8">Belongs to the PhoU family.</text>
</comment>
<comment type="function">
    <text evidence="7 8">Plays a role in the regulation of phosphate uptake.</text>
</comment>
<dbReference type="NCBIfam" id="TIGR02135">
    <property type="entry name" value="phoU_full"/>
    <property type="match status" value="1"/>
</dbReference>
<organism evidence="10 11">
    <name type="scientific">Candidatus Kutchimonas denitrificans</name>
    <dbReference type="NCBI Taxonomy" id="3056748"/>
    <lineage>
        <taxon>Bacteria</taxon>
        <taxon>Pseudomonadati</taxon>
        <taxon>Gemmatimonadota</taxon>
        <taxon>Gemmatimonadia</taxon>
        <taxon>Candidatus Palauibacterales</taxon>
        <taxon>Candidatus Palauibacteraceae</taxon>
        <taxon>Candidatus Kutchimonas</taxon>
    </lineage>
</organism>
<dbReference type="InterPro" id="IPR038078">
    <property type="entry name" value="PhoU-like_sf"/>
</dbReference>
<protein>
    <recommendedName>
        <fullName evidence="8">Phosphate-specific transport system accessory protein PhoU</fullName>
    </recommendedName>
</protein>
<evidence type="ECO:0000259" key="9">
    <source>
        <dbReference type="Pfam" id="PF01895"/>
    </source>
</evidence>
<evidence type="ECO:0000256" key="7">
    <source>
        <dbReference type="ARBA" id="ARBA00056181"/>
    </source>
</evidence>